<keyword evidence="5" id="KW-0846">Cobalamin</keyword>
<keyword evidence="8 13" id="KW-0472">Membrane</keyword>
<evidence type="ECO:0000256" key="5">
    <source>
        <dbReference type="ARBA" id="ARBA00022628"/>
    </source>
</evidence>
<evidence type="ECO:0000256" key="12">
    <source>
        <dbReference type="SAM" id="Coils"/>
    </source>
</evidence>
<dbReference type="GO" id="GO:0031419">
    <property type="term" value="F:cobalamin binding"/>
    <property type="evidence" value="ECO:0007669"/>
    <property type="project" value="UniProtKB-KW"/>
</dbReference>
<keyword evidence="6 13" id="KW-0812">Transmembrane</keyword>
<keyword evidence="4" id="KW-0813">Transport</keyword>
<evidence type="ECO:0000256" key="2">
    <source>
        <dbReference type="ARBA" id="ARBA00009901"/>
    </source>
</evidence>
<dbReference type="InterPro" id="IPR050854">
    <property type="entry name" value="LMBD1_LysCbl_Transport"/>
</dbReference>
<evidence type="ECO:0000313" key="14">
    <source>
        <dbReference type="EMBL" id="PHZ13621.1"/>
    </source>
</evidence>
<gene>
    <name evidence="14" type="ORF">RHIMIDRAFT_122598</name>
</gene>
<dbReference type="Proteomes" id="UP000242254">
    <property type="component" value="Unassembled WGS sequence"/>
</dbReference>
<evidence type="ECO:0000256" key="6">
    <source>
        <dbReference type="ARBA" id="ARBA00022692"/>
    </source>
</evidence>
<evidence type="ECO:0000256" key="8">
    <source>
        <dbReference type="ARBA" id="ARBA00023136"/>
    </source>
</evidence>
<evidence type="ECO:0000313" key="15">
    <source>
        <dbReference type="Proteomes" id="UP000242254"/>
    </source>
</evidence>
<dbReference type="PANTHER" id="PTHR16130">
    <property type="entry name" value="LYSOSOMAL COBALAMIN TRANSPORTER-RELATED"/>
    <property type="match status" value="1"/>
</dbReference>
<reference evidence="14 15" key="1">
    <citation type="journal article" date="2016" name="Proc. Natl. Acad. Sci. U.S.A.">
        <title>Lipid metabolic changes in an early divergent fungus govern the establishment of a mutualistic symbiosis with endobacteria.</title>
        <authorList>
            <person name="Lastovetsky O.A."/>
            <person name="Gaspar M.L."/>
            <person name="Mondo S.J."/>
            <person name="LaButti K.M."/>
            <person name="Sandor L."/>
            <person name="Grigoriev I.V."/>
            <person name="Henry S.A."/>
            <person name="Pawlowska T.E."/>
        </authorList>
    </citation>
    <scope>NUCLEOTIDE SEQUENCE [LARGE SCALE GENOMIC DNA]</scope>
    <source>
        <strain evidence="14 15">ATCC 52813</strain>
    </source>
</reference>
<dbReference type="EMBL" id="KZ303847">
    <property type="protein sequence ID" value="PHZ13621.1"/>
    <property type="molecule type" value="Genomic_DNA"/>
</dbReference>
<comment type="subcellular location">
    <subcellularLocation>
        <location evidence="1">Lysosome membrane</location>
        <topology evidence="1">Multi-pass membrane protein</topology>
    </subcellularLocation>
</comment>
<keyword evidence="7 13" id="KW-1133">Transmembrane helix</keyword>
<sequence>MTIVVESVAWGIYGVVVAMLFLFSVLFTRYFQAKYDSEFFATFITILALGLVFSTLALLPVDIFLVSATVDPTMGIKKEWATPETINRMTKVTSIVYYAFYGTITMFSFFLIPFAYFFYEEYDEDQSLKDRIMGALKYTSFFVIISVLLSIFGLFLKPTARPPKIDLDWFKKLLTEDYGGKTISFLLACLILFGMLVFIGYTAPGLSLLPMDLMKGRRRLEDESEDVENRLIAAKERQRAIKAKYANRSLPVKEQRELDELEDEERLLSRRLRTIQQYRSSLFQKLFYIVRPFEFILGAILLCVTLVIAVSIFMTIVDKIAYAVCGSQCGYVISHPNMFNPINFIFVKLSKIFPLDYLFMVGLIIYFFLATMSGIIHVGIRFLWITLFRIRKGATAPQALLVTAVLLTLSLLALNYTVTTIVAPSYAHFGSQVYCNQTNTLGQRDCTQSKEWIVPCDIYGPTDICTPTVSSTLIDKIIVNTPFFGIFFYCSQWVFLIVFILGFLYSIFRKPRNSVQTDLQELVDDEEEQSLLSPSRRQDERYHTT</sequence>
<evidence type="ECO:0000256" key="7">
    <source>
        <dbReference type="ARBA" id="ARBA00022989"/>
    </source>
</evidence>
<evidence type="ECO:0000256" key="9">
    <source>
        <dbReference type="ARBA" id="ARBA00023228"/>
    </source>
</evidence>
<comment type="function">
    <text evidence="11">Probable lysosomal cobalamin transporter. Required to export cobalamin from lysosomes allowing its conversion to cofactors.</text>
</comment>
<dbReference type="AlphaFoldDB" id="A0A2G4SXX0"/>
<evidence type="ECO:0000256" key="3">
    <source>
        <dbReference type="ARBA" id="ARBA00017088"/>
    </source>
</evidence>
<feature type="transmembrane region" description="Helical" evidence="13">
    <location>
        <begin position="295"/>
        <end position="317"/>
    </location>
</feature>
<accession>A0A2G4SXX0</accession>
<dbReference type="RefSeq" id="XP_023467329.1">
    <property type="nucleotide sequence ID" value="XM_023605422.1"/>
</dbReference>
<evidence type="ECO:0000256" key="1">
    <source>
        <dbReference type="ARBA" id="ARBA00004155"/>
    </source>
</evidence>
<feature type="transmembrane region" description="Helical" evidence="13">
    <location>
        <begin position="39"/>
        <end position="59"/>
    </location>
</feature>
<comment type="similarity">
    <text evidence="2">Belongs to the LIMR family. LMBRD1 subfamily.</text>
</comment>
<feature type="transmembrane region" description="Helical" evidence="13">
    <location>
        <begin position="138"/>
        <end position="156"/>
    </location>
</feature>
<dbReference type="PANTHER" id="PTHR16130:SF2">
    <property type="entry name" value="LYSOSOMAL COBALAMIN TRANSPORT ESCORT PROTEIN LMBD1"/>
    <property type="match status" value="1"/>
</dbReference>
<evidence type="ECO:0000256" key="13">
    <source>
        <dbReference type="SAM" id="Phobius"/>
    </source>
</evidence>
<name>A0A2G4SXX0_RHIZD</name>
<feature type="transmembrane region" description="Helical" evidence="13">
    <location>
        <begin position="12"/>
        <end position="32"/>
    </location>
</feature>
<feature type="transmembrane region" description="Helical" evidence="13">
    <location>
        <begin position="183"/>
        <end position="209"/>
    </location>
</feature>
<dbReference type="InterPro" id="IPR006876">
    <property type="entry name" value="LMBR1-like_membr_prot"/>
</dbReference>
<keyword evidence="10" id="KW-0170">Cobalt</keyword>
<protein>
    <recommendedName>
        <fullName evidence="3">Probable lysosomal cobalamin transporter</fullName>
    </recommendedName>
</protein>
<keyword evidence="15" id="KW-1185">Reference proteome</keyword>
<dbReference type="GO" id="GO:0072665">
    <property type="term" value="P:protein localization to vacuole"/>
    <property type="evidence" value="ECO:0007669"/>
    <property type="project" value="TreeGrafter"/>
</dbReference>
<feature type="transmembrane region" description="Helical" evidence="13">
    <location>
        <begin position="357"/>
        <end position="387"/>
    </location>
</feature>
<evidence type="ECO:0000256" key="11">
    <source>
        <dbReference type="ARBA" id="ARBA00025515"/>
    </source>
</evidence>
<feature type="transmembrane region" description="Helical" evidence="13">
    <location>
        <begin position="486"/>
        <end position="508"/>
    </location>
</feature>
<dbReference type="GeneID" id="35436412"/>
<evidence type="ECO:0000256" key="10">
    <source>
        <dbReference type="ARBA" id="ARBA00023285"/>
    </source>
</evidence>
<keyword evidence="12" id="KW-0175">Coiled coil</keyword>
<feature type="coiled-coil region" evidence="12">
    <location>
        <begin position="217"/>
        <end position="278"/>
    </location>
</feature>
<dbReference type="Pfam" id="PF04791">
    <property type="entry name" value="LMBR1"/>
    <property type="match status" value="1"/>
</dbReference>
<organism evidence="14 15">
    <name type="scientific">Rhizopus microsporus ATCC 52813</name>
    <dbReference type="NCBI Taxonomy" id="1340429"/>
    <lineage>
        <taxon>Eukaryota</taxon>
        <taxon>Fungi</taxon>
        <taxon>Fungi incertae sedis</taxon>
        <taxon>Mucoromycota</taxon>
        <taxon>Mucoromycotina</taxon>
        <taxon>Mucoromycetes</taxon>
        <taxon>Mucorales</taxon>
        <taxon>Mucorineae</taxon>
        <taxon>Rhizopodaceae</taxon>
        <taxon>Rhizopus</taxon>
    </lineage>
</organism>
<evidence type="ECO:0000256" key="4">
    <source>
        <dbReference type="ARBA" id="ARBA00022448"/>
    </source>
</evidence>
<dbReference type="GO" id="GO:0005774">
    <property type="term" value="C:vacuolar membrane"/>
    <property type="evidence" value="ECO:0007669"/>
    <property type="project" value="TreeGrafter"/>
</dbReference>
<feature type="transmembrane region" description="Helical" evidence="13">
    <location>
        <begin position="95"/>
        <end position="118"/>
    </location>
</feature>
<dbReference type="STRING" id="1340429.A0A2G4SXX0"/>
<keyword evidence="9" id="KW-0458">Lysosome</keyword>
<proteinExistence type="inferred from homology"/>
<feature type="transmembrane region" description="Helical" evidence="13">
    <location>
        <begin position="399"/>
        <end position="418"/>
    </location>
</feature>